<dbReference type="Proteomes" id="UP000054988">
    <property type="component" value="Unassembled WGS sequence"/>
</dbReference>
<dbReference type="EMBL" id="LATX01000566">
    <property type="protein sequence ID" value="KTB45897.1"/>
    <property type="molecule type" value="Genomic_DNA"/>
</dbReference>
<evidence type="ECO:0000313" key="1">
    <source>
        <dbReference type="EMBL" id="KTB45897.1"/>
    </source>
</evidence>
<name>A0A0W0GBE1_MONRR</name>
<organism evidence="1 2">
    <name type="scientific">Moniliophthora roreri</name>
    <name type="common">Frosty pod rot fungus</name>
    <name type="synonym">Monilia roreri</name>
    <dbReference type="NCBI Taxonomy" id="221103"/>
    <lineage>
        <taxon>Eukaryota</taxon>
        <taxon>Fungi</taxon>
        <taxon>Dikarya</taxon>
        <taxon>Basidiomycota</taxon>
        <taxon>Agaricomycotina</taxon>
        <taxon>Agaricomycetes</taxon>
        <taxon>Agaricomycetidae</taxon>
        <taxon>Agaricales</taxon>
        <taxon>Marasmiineae</taxon>
        <taxon>Marasmiaceae</taxon>
        <taxon>Moniliophthora</taxon>
    </lineage>
</organism>
<accession>A0A0W0GBE1</accession>
<evidence type="ECO:0000313" key="2">
    <source>
        <dbReference type="Proteomes" id="UP000054988"/>
    </source>
</evidence>
<protein>
    <submittedName>
        <fullName evidence="1">Uncharacterized protein</fullName>
    </submittedName>
</protein>
<gene>
    <name evidence="1" type="ORF">WG66_1526</name>
</gene>
<reference evidence="1 2" key="1">
    <citation type="submission" date="2015-12" db="EMBL/GenBank/DDBJ databases">
        <title>Draft genome sequence of Moniliophthora roreri, the causal agent of frosty pod rot of cacao.</title>
        <authorList>
            <person name="Aime M.C."/>
            <person name="Diaz-Valderrama J.R."/>
            <person name="Kijpornyongpan T."/>
            <person name="Phillips-Mora W."/>
        </authorList>
    </citation>
    <scope>NUCLEOTIDE SEQUENCE [LARGE SCALE GENOMIC DNA]</scope>
    <source>
        <strain evidence="1 2">MCA 2952</strain>
    </source>
</reference>
<proteinExistence type="predicted"/>
<sequence>MSREEWELDCKELRALFSSLLFEAQDALADTGSDNKDSNTMNPDIE</sequence>
<comment type="caution">
    <text evidence="1">The sequence shown here is derived from an EMBL/GenBank/DDBJ whole genome shotgun (WGS) entry which is preliminary data.</text>
</comment>
<dbReference type="AlphaFoldDB" id="A0A0W0GBE1"/>